<keyword evidence="4 8" id="KW-0812">Transmembrane</keyword>
<gene>
    <name evidence="9" type="ORF">OHT53_37470</name>
</gene>
<feature type="transmembrane region" description="Helical" evidence="8">
    <location>
        <begin position="211"/>
        <end position="228"/>
    </location>
</feature>
<proteinExistence type="predicted"/>
<dbReference type="Pfam" id="PF05977">
    <property type="entry name" value="MFS_3"/>
    <property type="match status" value="1"/>
</dbReference>
<dbReference type="EMBL" id="CP108038">
    <property type="protein sequence ID" value="WUN91403.1"/>
    <property type="molecule type" value="Genomic_DNA"/>
</dbReference>
<dbReference type="CDD" id="cd06173">
    <property type="entry name" value="MFS_MefA_like"/>
    <property type="match status" value="1"/>
</dbReference>
<dbReference type="InterPro" id="IPR010290">
    <property type="entry name" value="TM_effector"/>
</dbReference>
<dbReference type="GeneID" id="93766798"/>
<name>A0ABZ1R8T9_9ACTN</name>
<dbReference type="Gene3D" id="1.20.1250.20">
    <property type="entry name" value="MFS general substrate transporter like domains"/>
    <property type="match status" value="1"/>
</dbReference>
<evidence type="ECO:0000256" key="3">
    <source>
        <dbReference type="ARBA" id="ARBA00022475"/>
    </source>
</evidence>
<accession>A0ABZ1R8T9</accession>
<keyword evidence="6 8" id="KW-0472">Membrane</keyword>
<organism evidence="9 10">
    <name type="scientific">Streptomyces bobili</name>
    <dbReference type="NCBI Taxonomy" id="67280"/>
    <lineage>
        <taxon>Bacteria</taxon>
        <taxon>Bacillati</taxon>
        <taxon>Actinomycetota</taxon>
        <taxon>Actinomycetes</taxon>
        <taxon>Kitasatosporales</taxon>
        <taxon>Streptomycetaceae</taxon>
        <taxon>Streptomyces</taxon>
    </lineage>
</organism>
<evidence type="ECO:0000313" key="9">
    <source>
        <dbReference type="EMBL" id="WUN91403.1"/>
    </source>
</evidence>
<reference evidence="9" key="1">
    <citation type="submission" date="2022-10" db="EMBL/GenBank/DDBJ databases">
        <title>The complete genomes of actinobacterial strains from the NBC collection.</title>
        <authorList>
            <person name="Joergensen T.S."/>
            <person name="Alvarez Arevalo M."/>
            <person name="Sterndorff E.B."/>
            <person name="Faurdal D."/>
            <person name="Vuksanovic O."/>
            <person name="Mourched A.-S."/>
            <person name="Charusanti P."/>
            <person name="Shaw S."/>
            <person name="Blin K."/>
            <person name="Weber T."/>
        </authorList>
    </citation>
    <scope>NUCLEOTIDE SEQUENCE</scope>
    <source>
        <strain evidence="9">NBC_00302</strain>
    </source>
</reference>
<evidence type="ECO:0000256" key="7">
    <source>
        <dbReference type="SAM" id="MobiDB-lite"/>
    </source>
</evidence>
<evidence type="ECO:0000256" key="8">
    <source>
        <dbReference type="SAM" id="Phobius"/>
    </source>
</evidence>
<dbReference type="PANTHER" id="PTHR23513:SF11">
    <property type="entry name" value="STAPHYLOFERRIN A TRANSPORTER"/>
    <property type="match status" value="1"/>
</dbReference>
<feature type="transmembrane region" description="Helical" evidence="8">
    <location>
        <begin position="68"/>
        <end position="87"/>
    </location>
</feature>
<sequence length="414" mass="41498">MRWWSVANFVSNAGTWMQLTVQNLLVLQITRSAAATGLSMSVQAAPALFMSVLGGAAVDRWPRKVTAAVSQALLGMVAFTTAVLVALDMLDMTSLMVLAAVTGTIATVDGPACALLGKDLVPVEDVPSAIGVGALVHNAGRLVGAALAGVTVGFLGTAAAYAANGLSFLFVTAVIPFLRPAAGAAVRAVAPRAGKRDDLTIREGLAYFARRPRLVALAGVTGVSAVFGRNYGLTLAVLVTGPLAGGPGAFGTVSTVLAVGGILGAVLGARLRRPSVRVVGTLAAAGGLLQVVAGLSPSLAVLLVLVLPMAVVESVSDTAGTAVLQTDPPPHLRGSVLGVWSSIGTVWGLGGPPALGLLMELAGPRGALVAGGLVVATTIAAGHVLRGRRTPRPVQLPTRAGEEIPGREVLGTAA</sequence>
<comment type="subcellular location">
    <subcellularLocation>
        <location evidence="1">Cell membrane</location>
        <topology evidence="1">Multi-pass membrane protein</topology>
    </subcellularLocation>
</comment>
<keyword evidence="5 8" id="KW-1133">Transmembrane helix</keyword>
<dbReference type="SUPFAM" id="SSF103473">
    <property type="entry name" value="MFS general substrate transporter"/>
    <property type="match status" value="1"/>
</dbReference>
<dbReference type="InterPro" id="IPR036259">
    <property type="entry name" value="MFS_trans_sf"/>
</dbReference>
<feature type="transmembrane region" description="Helical" evidence="8">
    <location>
        <begin position="248"/>
        <end position="269"/>
    </location>
</feature>
<evidence type="ECO:0000256" key="2">
    <source>
        <dbReference type="ARBA" id="ARBA00022448"/>
    </source>
</evidence>
<dbReference type="Proteomes" id="UP001432071">
    <property type="component" value="Chromosome"/>
</dbReference>
<evidence type="ECO:0000313" key="10">
    <source>
        <dbReference type="Proteomes" id="UP001432071"/>
    </source>
</evidence>
<keyword evidence="3" id="KW-1003">Cell membrane</keyword>
<evidence type="ECO:0000256" key="4">
    <source>
        <dbReference type="ARBA" id="ARBA00022692"/>
    </source>
</evidence>
<dbReference type="RefSeq" id="WP_328737323.1">
    <property type="nucleotide sequence ID" value="NZ_CP108038.1"/>
</dbReference>
<dbReference type="PANTHER" id="PTHR23513">
    <property type="entry name" value="INTEGRAL MEMBRANE EFFLUX PROTEIN-RELATED"/>
    <property type="match status" value="1"/>
</dbReference>
<feature type="transmembrane region" description="Helical" evidence="8">
    <location>
        <begin position="142"/>
        <end position="162"/>
    </location>
</feature>
<protein>
    <submittedName>
        <fullName evidence="9">MFS transporter</fullName>
    </submittedName>
</protein>
<feature type="transmembrane region" description="Helical" evidence="8">
    <location>
        <begin position="168"/>
        <end position="190"/>
    </location>
</feature>
<evidence type="ECO:0000256" key="5">
    <source>
        <dbReference type="ARBA" id="ARBA00022989"/>
    </source>
</evidence>
<feature type="transmembrane region" description="Helical" evidence="8">
    <location>
        <begin position="366"/>
        <end position="385"/>
    </location>
</feature>
<evidence type="ECO:0000256" key="1">
    <source>
        <dbReference type="ARBA" id="ARBA00004651"/>
    </source>
</evidence>
<keyword evidence="2" id="KW-0813">Transport</keyword>
<evidence type="ECO:0000256" key="6">
    <source>
        <dbReference type="ARBA" id="ARBA00023136"/>
    </source>
</evidence>
<keyword evidence="10" id="KW-1185">Reference proteome</keyword>
<feature type="transmembrane region" description="Helical" evidence="8">
    <location>
        <begin position="281"/>
        <end position="307"/>
    </location>
</feature>
<feature type="region of interest" description="Disordered" evidence="7">
    <location>
        <begin position="391"/>
        <end position="414"/>
    </location>
</feature>